<reference evidence="2" key="1">
    <citation type="submission" date="2017-04" db="EMBL/GenBank/DDBJ databases">
        <authorList>
            <person name="Varghese N."/>
            <person name="Submissions S."/>
        </authorList>
    </citation>
    <scope>NUCLEOTIDE SEQUENCE [LARGE SCALE GENOMIC DNA]</scope>
</reference>
<evidence type="ECO:0000313" key="2">
    <source>
        <dbReference type="Proteomes" id="UP000194420"/>
    </source>
</evidence>
<dbReference type="EMBL" id="FXWG01000001">
    <property type="protein sequence ID" value="SMQ63240.1"/>
    <property type="molecule type" value="Genomic_DNA"/>
</dbReference>
<gene>
    <name evidence="1" type="ORF">SAMN06297468_0825</name>
</gene>
<organism evidence="1 2">
    <name type="scientific">Altererythrobacter xiamenensis</name>
    <dbReference type="NCBI Taxonomy" id="1316679"/>
    <lineage>
        <taxon>Bacteria</taxon>
        <taxon>Pseudomonadati</taxon>
        <taxon>Pseudomonadota</taxon>
        <taxon>Alphaproteobacteria</taxon>
        <taxon>Sphingomonadales</taxon>
        <taxon>Erythrobacteraceae</taxon>
        <taxon>Altererythrobacter</taxon>
    </lineage>
</organism>
<accession>A0A1Y6EQJ4</accession>
<protein>
    <submittedName>
        <fullName evidence="1">Uncharacterized protein</fullName>
    </submittedName>
</protein>
<evidence type="ECO:0000313" key="1">
    <source>
        <dbReference type="EMBL" id="SMQ63240.1"/>
    </source>
</evidence>
<proteinExistence type="predicted"/>
<sequence length="54" mass="5871">MELYEVREGNFASIPEAFDTAKHRIDLSQPGGPESSHSKSVIGSLAESLLLAQR</sequence>
<keyword evidence="2" id="KW-1185">Reference proteome</keyword>
<dbReference type="Proteomes" id="UP000194420">
    <property type="component" value="Unassembled WGS sequence"/>
</dbReference>
<dbReference type="AlphaFoldDB" id="A0A1Y6EQJ4"/>
<name>A0A1Y6EQJ4_9SPHN</name>